<dbReference type="EnsemblPlants" id="OB10G20460.1">
    <property type="protein sequence ID" value="OB10G20460.1"/>
    <property type="gene ID" value="OB10G20460"/>
</dbReference>
<dbReference type="Proteomes" id="UP000006038">
    <property type="component" value="Chromosome 10"/>
</dbReference>
<keyword evidence="2" id="KW-1185">Reference proteome</keyword>
<protein>
    <submittedName>
        <fullName evidence="1">Uncharacterized protein</fullName>
    </submittedName>
</protein>
<dbReference type="AlphaFoldDB" id="J3N3E8"/>
<dbReference type="HOGENOM" id="CLU_2708739_0_0_1"/>
<evidence type="ECO:0000313" key="2">
    <source>
        <dbReference type="Proteomes" id="UP000006038"/>
    </source>
</evidence>
<reference evidence="1" key="1">
    <citation type="journal article" date="2013" name="Nat. Commun.">
        <title>Whole-genome sequencing of Oryza brachyantha reveals mechanisms underlying Oryza genome evolution.</title>
        <authorList>
            <person name="Chen J."/>
            <person name="Huang Q."/>
            <person name="Gao D."/>
            <person name="Wang J."/>
            <person name="Lang Y."/>
            <person name="Liu T."/>
            <person name="Li B."/>
            <person name="Bai Z."/>
            <person name="Luis Goicoechea J."/>
            <person name="Liang C."/>
            <person name="Chen C."/>
            <person name="Zhang W."/>
            <person name="Sun S."/>
            <person name="Liao Y."/>
            <person name="Zhang X."/>
            <person name="Yang L."/>
            <person name="Song C."/>
            <person name="Wang M."/>
            <person name="Shi J."/>
            <person name="Liu G."/>
            <person name="Liu J."/>
            <person name="Zhou H."/>
            <person name="Zhou W."/>
            <person name="Yu Q."/>
            <person name="An N."/>
            <person name="Chen Y."/>
            <person name="Cai Q."/>
            <person name="Wang B."/>
            <person name="Liu B."/>
            <person name="Min J."/>
            <person name="Huang Y."/>
            <person name="Wu H."/>
            <person name="Li Z."/>
            <person name="Zhang Y."/>
            <person name="Yin Y."/>
            <person name="Song W."/>
            <person name="Jiang J."/>
            <person name="Jackson S.A."/>
            <person name="Wing R.A."/>
            <person name="Wang J."/>
            <person name="Chen M."/>
        </authorList>
    </citation>
    <scope>NUCLEOTIDE SEQUENCE [LARGE SCALE GENOMIC DNA]</scope>
    <source>
        <strain evidence="1">cv. IRGC 101232</strain>
    </source>
</reference>
<reference evidence="1" key="2">
    <citation type="submission" date="2013-04" db="UniProtKB">
        <authorList>
            <consortium name="EnsemblPlants"/>
        </authorList>
    </citation>
    <scope>IDENTIFICATION</scope>
</reference>
<sequence>MPSYFSRISQVREHLQKQYGHARTAWGPLVHCSSPTWPTLRFQASAPATCFFCFAAATSSAPPPHRQIDNRIR</sequence>
<proteinExistence type="predicted"/>
<dbReference type="Gramene" id="OB10G20460.1">
    <property type="protein sequence ID" value="OB10G20460.1"/>
    <property type="gene ID" value="OB10G20460"/>
</dbReference>
<accession>J3N3E8</accession>
<organism evidence="1">
    <name type="scientific">Oryza brachyantha</name>
    <name type="common">malo sina</name>
    <dbReference type="NCBI Taxonomy" id="4533"/>
    <lineage>
        <taxon>Eukaryota</taxon>
        <taxon>Viridiplantae</taxon>
        <taxon>Streptophyta</taxon>
        <taxon>Embryophyta</taxon>
        <taxon>Tracheophyta</taxon>
        <taxon>Spermatophyta</taxon>
        <taxon>Magnoliopsida</taxon>
        <taxon>Liliopsida</taxon>
        <taxon>Poales</taxon>
        <taxon>Poaceae</taxon>
        <taxon>BOP clade</taxon>
        <taxon>Oryzoideae</taxon>
        <taxon>Oryzeae</taxon>
        <taxon>Oryzinae</taxon>
        <taxon>Oryza</taxon>
    </lineage>
</organism>
<evidence type="ECO:0000313" key="1">
    <source>
        <dbReference type="EnsemblPlants" id="OB10G20460.1"/>
    </source>
</evidence>
<name>J3N3E8_ORYBR</name>